<evidence type="ECO:0000256" key="1">
    <source>
        <dbReference type="ARBA" id="ARBA00004651"/>
    </source>
</evidence>
<comment type="similarity">
    <text evidence="2">Belongs to the chromate ion transporter (CHR) (TC 2.A.51) family.</text>
</comment>
<feature type="transmembrane region" description="Helical" evidence="7">
    <location>
        <begin position="143"/>
        <end position="175"/>
    </location>
</feature>
<dbReference type="EMBL" id="JTFC01000029">
    <property type="protein sequence ID" value="RUS57057.1"/>
    <property type="molecule type" value="Genomic_DNA"/>
</dbReference>
<evidence type="ECO:0000256" key="3">
    <source>
        <dbReference type="ARBA" id="ARBA00022475"/>
    </source>
</evidence>
<keyword evidence="5 7" id="KW-1133">Transmembrane helix</keyword>
<dbReference type="Pfam" id="PF02417">
    <property type="entry name" value="Chromate_transp"/>
    <property type="match status" value="1"/>
</dbReference>
<evidence type="ECO:0000256" key="7">
    <source>
        <dbReference type="SAM" id="Phobius"/>
    </source>
</evidence>
<dbReference type="AlphaFoldDB" id="A0A433RUU2"/>
<comment type="caution">
    <text evidence="8">The sequence shown here is derived from an EMBL/GenBank/DDBJ whole genome shotgun (WGS) entry which is preliminary data.</text>
</comment>
<evidence type="ECO:0000313" key="8">
    <source>
        <dbReference type="EMBL" id="RUS57057.1"/>
    </source>
</evidence>
<dbReference type="GO" id="GO:0005886">
    <property type="term" value="C:plasma membrane"/>
    <property type="evidence" value="ECO:0007669"/>
    <property type="project" value="UniProtKB-SubCell"/>
</dbReference>
<feature type="transmembrane region" description="Helical" evidence="7">
    <location>
        <begin position="112"/>
        <end position="131"/>
    </location>
</feature>
<dbReference type="GO" id="GO:0015109">
    <property type="term" value="F:chromate transmembrane transporter activity"/>
    <property type="evidence" value="ECO:0007669"/>
    <property type="project" value="InterPro"/>
</dbReference>
<keyword evidence="6 7" id="KW-0472">Membrane</keyword>
<evidence type="ECO:0000313" key="9">
    <source>
        <dbReference type="Proteomes" id="UP000288623"/>
    </source>
</evidence>
<accession>A0A433RUU2</accession>
<organism evidence="8 9">
    <name type="scientific">Candidatus Kurthia intestinigallinarum</name>
    <dbReference type="NCBI Taxonomy" id="1562256"/>
    <lineage>
        <taxon>Bacteria</taxon>
        <taxon>Bacillati</taxon>
        <taxon>Bacillota</taxon>
        <taxon>Bacilli</taxon>
        <taxon>Bacillales</taxon>
        <taxon>Caryophanaceae</taxon>
        <taxon>Kurthia</taxon>
    </lineage>
</organism>
<gene>
    <name evidence="8" type="ORF">QI30_08305</name>
</gene>
<evidence type="ECO:0000256" key="5">
    <source>
        <dbReference type="ARBA" id="ARBA00022989"/>
    </source>
</evidence>
<protein>
    <submittedName>
        <fullName evidence="8">Chromate transporter</fullName>
    </submittedName>
</protein>
<dbReference type="PANTHER" id="PTHR43663">
    <property type="entry name" value="CHROMATE TRANSPORT PROTEIN-RELATED"/>
    <property type="match status" value="1"/>
</dbReference>
<comment type="subcellular location">
    <subcellularLocation>
        <location evidence="1">Cell membrane</location>
        <topology evidence="1">Multi-pass membrane protein</topology>
    </subcellularLocation>
</comment>
<keyword evidence="9" id="KW-1185">Reference proteome</keyword>
<dbReference type="Proteomes" id="UP000288623">
    <property type="component" value="Unassembled WGS sequence"/>
</dbReference>
<evidence type="ECO:0000256" key="2">
    <source>
        <dbReference type="ARBA" id="ARBA00005262"/>
    </source>
</evidence>
<evidence type="ECO:0000256" key="4">
    <source>
        <dbReference type="ARBA" id="ARBA00022692"/>
    </source>
</evidence>
<feature type="transmembrane region" description="Helical" evidence="7">
    <location>
        <begin position="81"/>
        <end position="100"/>
    </location>
</feature>
<reference evidence="8 9" key="1">
    <citation type="submission" date="2014-11" db="EMBL/GenBank/DDBJ databases">
        <title>Genome sequence and analysis of novel Kurthia sp.</title>
        <authorList>
            <person name="Lawson J.N."/>
            <person name="Gonzalez J.E."/>
            <person name="Rinauldi L."/>
            <person name="Xuan Z."/>
            <person name="Firman A."/>
            <person name="Shaddox L."/>
            <person name="Trudeau A."/>
            <person name="Shah S."/>
            <person name="Reiman D."/>
        </authorList>
    </citation>
    <scope>NUCLEOTIDE SEQUENCE [LARGE SCALE GENOMIC DNA]</scope>
    <source>
        <strain evidence="8 9">3B1D</strain>
    </source>
</reference>
<evidence type="ECO:0000256" key="6">
    <source>
        <dbReference type="ARBA" id="ARBA00023136"/>
    </source>
</evidence>
<keyword evidence="4 7" id="KW-0812">Transmembrane</keyword>
<dbReference type="PANTHER" id="PTHR43663:SF1">
    <property type="entry name" value="CHROMATE TRANSPORTER"/>
    <property type="match status" value="1"/>
</dbReference>
<dbReference type="InterPro" id="IPR052518">
    <property type="entry name" value="CHR_Transporter"/>
</dbReference>
<proteinExistence type="inferred from homology"/>
<keyword evidence="3" id="KW-1003">Cell membrane</keyword>
<name>A0A433RUU2_9BACL</name>
<dbReference type="InterPro" id="IPR003370">
    <property type="entry name" value="Chromate_transpt"/>
</dbReference>
<sequence>MMIQKQLFLAFFRSGLVGFGGGPATIPLIQKEVVEQYSMLTADEFYEIMAIGNTLPGPIVTKMAGYIGFRVGGVLGMLNAILAAILPSIFMMFIGFQLLFQVKNPSMIQGMLNGVLPVVSVMMFMTFLDCLKKTNRSFGVYKGIATIFGCLIAIVVLHIDASLVICAAILLALLLPVKEVAKA</sequence>